<dbReference type="Proteomes" id="UP001501423">
    <property type="component" value="Unassembled WGS sequence"/>
</dbReference>
<evidence type="ECO:0000313" key="2">
    <source>
        <dbReference type="EMBL" id="GAA2937181.1"/>
    </source>
</evidence>
<name>A0ABP6JQI4_9ACTN</name>
<sequence>MTEGVWENGTSTPVGDSHPGTLSGRETRRNRITSPGAPRTPVTGHAHKRKGG</sequence>
<accession>A0ABP6JQI4</accession>
<keyword evidence="3" id="KW-1185">Reference proteome</keyword>
<protein>
    <submittedName>
        <fullName evidence="2">Uncharacterized protein</fullName>
    </submittedName>
</protein>
<proteinExistence type="predicted"/>
<evidence type="ECO:0000313" key="3">
    <source>
        <dbReference type="Proteomes" id="UP001501423"/>
    </source>
</evidence>
<evidence type="ECO:0000256" key="1">
    <source>
        <dbReference type="SAM" id="MobiDB-lite"/>
    </source>
</evidence>
<feature type="region of interest" description="Disordered" evidence="1">
    <location>
        <begin position="1"/>
        <end position="52"/>
    </location>
</feature>
<gene>
    <name evidence="2" type="ORF">GCM10010478_43390</name>
</gene>
<comment type="caution">
    <text evidence="2">The sequence shown here is derived from an EMBL/GenBank/DDBJ whole genome shotgun (WGS) entry which is preliminary data.</text>
</comment>
<reference evidence="3" key="1">
    <citation type="journal article" date="2019" name="Int. J. Syst. Evol. Microbiol.">
        <title>The Global Catalogue of Microorganisms (GCM) 10K type strain sequencing project: providing services to taxonomists for standard genome sequencing and annotation.</title>
        <authorList>
            <consortium name="The Broad Institute Genomics Platform"/>
            <consortium name="The Broad Institute Genome Sequencing Center for Infectious Disease"/>
            <person name="Wu L."/>
            <person name="Ma J."/>
        </authorList>
    </citation>
    <scope>NUCLEOTIDE SEQUENCE [LARGE SCALE GENOMIC DNA]</scope>
    <source>
        <strain evidence="3">JCM 9650</strain>
    </source>
</reference>
<dbReference type="EMBL" id="BAAAVA010000056">
    <property type="protein sequence ID" value="GAA2937181.1"/>
    <property type="molecule type" value="Genomic_DNA"/>
</dbReference>
<organism evidence="2 3">
    <name type="scientific">Streptomyces erythrogriseus</name>
    <dbReference type="NCBI Taxonomy" id="284027"/>
    <lineage>
        <taxon>Bacteria</taxon>
        <taxon>Bacillati</taxon>
        <taxon>Actinomycetota</taxon>
        <taxon>Actinomycetes</taxon>
        <taxon>Kitasatosporales</taxon>
        <taxon>Streptomycetaceae</taxon>
        <taxon>Streptomyces</taxon>
        <taxon>Streptomyces griseoincarnatus group</taxon>
    </lineage>
</organism>